<keyword evidence="3" id="KW-0315">Glutamine amidotransferase</keyword>
<dbReference type="OrthoDB" id="10252281at2759"/>
<evidence type="ECO:0000256" key="3">
    <source>
        <dbReference type="ARBA" id="ARBA00022962"/>
    </source>
</evidence>
<dbReference type="SUPFAM" id="SSF56235">
    <property type="entry name" value="N-terminal nucleophile aminohydrolases (Ntn hydrolases)"/>
    <property type="match status" value="1"/>
</dbReference>
<keyword evidence="2" id="KW-0061">Asparagine biosynthesis</keyword>
<comment type="caution">
    <text evidence="7">The sequence shown here is derived from an EMBL/GenBank/DDBJ whole genome shotgun (WGS) entry which is preliminary data.</text>
</comment>
<evidence type="ECO:0000256" key="4">
    <source>
        <dbReference type="SAM" id="MobiDB-lite"/>
    </source>
</evidence>
<keyword evidence="8" id="KW-1185">Reference proteome</keyword>
<accession>A0A9P7FIY6</accession>
<dbReference type="Pfam" id="PF00733">
    <property type="entry name" value="Asn_synthase"/>
    <property type="match status" value="1"/>
</dbReference>
<dbReference type="EMBL" id="JABBWM010000004">
    <property type="protein sequence ID" value="KAG2117822.1"/>
    <property type="molecule type" value="Genomic_DNA"/>
</dbReference>
<evidence type="ECO:0000259" key="5">
    <source>
        <dbReference type="Pfam" id="PF00733"/>
    </source>
</evidence>
<feature type="domain" description="Glutamine amidotransferase type-2" evidence="6">
    <location>
        <begin position="88"/>
        <end position="179"/>
    </location>
</feature>
<dbReference type="RefSeq" id="XP_041298339.1">
    <property type="nucleotide sequence ID" value="XM_041435393.1"/>
</dbReference>
<dbReference type="CDD" id="cd01991">
    <property type="entry name" value="Asn_synthase_B_C"/>
    <property type="match status" value="1"/>
</dbReference>
<evidence type="ECO:0000313" key="7">
    <source>
        <dbReference type="EMBL" id="KAG2117822.1"/>
    </source>
</evidence>
<feature type="domain" description="Asparagine synthetase" evidence="5">
    <location>
        <begin position="498"/>
        <end position="600"/>
    </location>
</feature>
<dbReference type="GO" id="GO:0004066">
    <property type="term" value="F:asparagine synthase (glutamine-hydrolyzing) activity"/>
    <property type="evidence" value="ECO:0007669"/>
    <property type="project" value="InterPro"/>
</dbReference>
<dbReference type="InterPro" id="IPR017932">
    <property type="entry name" value="GATase_2_dom"/>
</dbReference>
<organism evidence="7 8">
    <name type="scientific">Suillus discolor</name>
    <dbReference type="NCBI Taxonomy" id="1912936"/>
    <lineage>
        <taxon>Eukaryota</taxon>
        <taxon>Fungi</taxon>
        <taxon>Dikarya</taxon>
        <taxon>Basidiomycota</taxon>
        <taxon>Agaricomycotina</taxon>
        <taxon>Agaricomycetes</taxon>
        <taxon>Agaricomycetidae</taxon>
        <taxon>Boletales</taxon>
        <taxon>Suillineae</taxon>
        <taxon>Suillaceae</taxon>
        <taxon>Suillus</taxon>
    </lineage>
</organism>
<dbReference type="InterPro" id="IPR051857">
    <property type="entry name" value="Asn_synthetase_domain"/>
</dbReference>
<dbReference type="InterPro" id="IPR029055">
    <property type="entry name" value="Ntn_hydrolases_N"/>
</dbReference>
<evidence type="ECO:0000256" key="1">
    <source>
        <dbReference type="ARBA" id="ARBA00022605"/>
    </source>
</evidence>
<dbReference type="InterPro" id="IPR014729">
    <property type="entry name" value="Rossmann-like_a/b/a_fold"/>
</dbReference>
<evidence type="ECO:0000256" key="2">
    <source>
        <dbReference type="ARBA" id="ARBA00022888"/>
    </source>
</evidence>
<evidence type="ECO:0000313" key="8">
    <source>
        <dbReference type="Proteomes" id="UP000823399"/>
    </source>
</evidence>
<protein>
    <submittedName>
        <fullName evidence="7">Asparagine synthase-domain-containing protein</fullName>
    </submittedName>
</protein>
<dbReference type="Pfam" id="PF13537">
    <property type="entry name" value="GATase_7"/>
    <property type="match status" value="1"/>
</dbReference>
<reference evidence="7" key="1">
    <citation type="journal article" date="2020" name="New Phytol.">
        <title>Comparative genomics reveals dynamic genome evolution in host specialist ectomycorrhizal fungi.</title>
        <authorList>
            <person name="Lofgren L.A."/>
            <person name="Nguyen N.H."/>
            <person name="Vilgalys R."/>
            <person name="Ruytinx J."/>
            <person name="Liao H.L."/>
            <person name="Branco S."/>
            <person name="Kuo A."/>
            <person name="LaButti K."/>
            <person name="Lipzen A."/>
            <person name="Andreopoulos W."/>
            <person name="Pangilinan J."/>
            <person name="Riley R."/>
            <person name="Hundley H."/>
            <person name="Na H."/>
            <person name="Barry K."/>
            <person name="Grigoriev I.V."/>
            <person name="Stajich J.E."/>
            <person name="Kennedy P.G."/>
        </authorList>
    </citation>
    <scope>NUCLEOTIDE SEQUENCE</scope>
    <source>
        <strain evidence="7">FC423</strain>
    </source>
</reference>
<dbReference type="GO" id="GO:0006529">
    <property type="term" value="P:asparagine biosynthetic process"/>
    <property type="evidence" value="ECO:0007669"/>
    <property type="project" value="UniProtKB-KW"/>
</dbReference>
<name>A0A9P7FIY6_9AGAM</name>
<dbReference type="PANTHER" id="PTHR45937">
    <property type="entry name" value="ASPARAGINE SYNTHETASE DOMAIN-CONTAINING PROTEIN 1"/>
    <property type="match status" value="1"/>
</dbReference>
<dbReference type="PANTHER" id="PTHR45937:SF1">
    <property type="entry name" value="ASPARAGINE SYNTHETASE DOMAIN-CONTAINING PROTEIN 1"/>
    <property type="match status" value="1"/>
</dbReference>
<dbReference type="Gene3D" id="3.40.50.620">
    <property type="entry name" value="HUPs"/>
    <property type="match status" value="1"/>
</dbReference>
<dbReference type="Gene3D" id="3.60.20.10">
    <property type="entry name" value="Glutamine Phosphoribosylpyrophosphate, subunit 1, domain 1"/>
    <property type="match status" value="1"/>
</dbReference>
<dbReference type="SUPFAM" id="SSF52402">
    <property type="entry name" value="Adenine nucleotide alpha hydrolases-like"/>
    <property type="match status" value="1"/>
</dbReference>
<dbReference type="InterPro" id="IPR001962">
    <property type="entry name" value="Asn_synthase"/>
</dbReference>
<dbReference type="AlphaFoldDB" id="A0A9P7FIY6"/>
<feature type="compositionally biased region" description="Basic and acidic residues" evidence="4">
    <location>
        <begin position="597"/>
        <end position="610"/>
    </location>
</feature>
<evidence type="ECO:0000259" key="6">
    <source>
        <dbReference type="Pfam" id="PF13537"/>
    </source>
</evidence>
<gene>
    <name evidence="7" type="ORF">F5147DRAFT_668795</name>
</gene>
<keyword evidence="1" id="KW-0028">Amino-acid biosynthesis</keyword>
<sequence length="618" mass="68549">MCGIFCSLHVGCCGHTGNIDGEPNNTVYHELSERLKVANAARGPDAQGTHHVRVQRICSGEAQAPSPSNTCSPAIDLEFFASELRLRGDAPIVQPHQQDGDVFCWNGEVFEGLNVNASENDGAKLFQSIHTLSTMDDLPFLLGRIEGPYAFVYYHAESQKLYFARDPLGRRSLLIHKPSVFNPYFLLASVSVGDDQGYVMEELPTEGIFCLDVGQLCESKEVTQHFDSNLTCIPRQIDRRNLPFAKLNRVNTALPPDVPPLVPSLDSEILPRDLAIAVDHLIDHLDNSVMLRVRNIPRRTSSSEKGRAQVAVLFSGGIDSTMLAFLAHRHVPLDEPIDLLNVAFQNPRKIQVQTDGNIGAIPKREKKRQLKAAEINGVLKESTSYMVPDRVTGLQEVEEFKRICPGRTWNFVEVDVPYEESQAARAAVETIMFPGRTVMDLSLAMALYFASKGVGRLRISEATDDYQPYTSTARVLLNGLGSDELLGGYGRHRTAYATRGWQGVIDELQLELDRIPTRNLGRDDRVISSHGKETRHPFLSLTVVSFLAGLPVHLKLDPRLELGLGDKMLLRLAARKVGLLEASTRKKKAMQFGSHSARMEPGEAEKRGDLMIRTVSEP</sequence>
<proteinExistence type="predicted"/>
<feature type="region of interest" description="Disordered" evidence="4">
    <location>
        <begin position="590"/>
        <end position="618"/>
    </location>
</feature>
<dbReference type="GeneID" id="64697652"/>
<dbReference type="Proteomes" id="UP000823399">
    <property type="component" value="Unassembled WGS sequence"/>
</dbReference>